<comment type="subcellular location">
    <subcellularLocation>
        <location evidence="1">Cell membrane</location>
        <topology evidence="1">Multi-pass membrane protein</topology>
    </subcellularLocation>
</comment>
<dbReference type="Gene3D" id="1.20.144.10">
    <property type="entry name" value="Phosphatidic acid phosphatase type 2/haloperoxidase"/>
    <property type="match status" value="1"/>
</dbReference>
<comment type="caution">
    <text evidence="9">The sequence shown here is derived from an EMBL/GenBank/DDBJ whole genome shotgun (WGS) entry which is preliminary data.</text>
</comment>
<evidence type="ECO:0000256" key="1">
    <source>
        <dbReference type="ARBA" id="ARBA00004651"/>
    </source>
</evidence>
<dbReference type="Pfam" id="PF01569">
    <property type="entry name" value="PAP2"/>
    <property type="match status" value="1"/>
</dbReference>
<proteinExistence type="predicted"/>
<dbReference type="GO" id="GO:0016787">
    <property type="term" value="F:hydrolase activity"/>
    <property type="evidence" value="ECO:0007669"/>
    <property type="project" value="UniProtKB-KW"/>
</dbReference>
<dbReference type="PANTHER" id="PTHR14969:SF62">
    <property type="entry name" value="DECAPRENYLPHOSPHORYL-5-PHOSPHORIBOSE PHOSPHATASE RV3807C-RELATED"/>
    <property type="match status" value="1"/>
</dbReference>
<dbReference type="SUPFAM" id="SSF48317">
    <property type="entry name" value="Acid phosphatase/Vanadium-dependent haloperoxidase"/>
    <property type="match status" value="1"/>
</dbReference>
<keyword evidence="3 7" id="KW-0812">Transmembrane</keyword>
<evidence type="ECO:0000256" key="5">
    <source>
        <dbReference type="ARBA" id="ARBA00022989"/>
    </source>
</evidence>
<accession>A0A495JFL0</accession>
<dbReference type="CDD" id="cd03392">
    <property type="entry name" value="PAP2_like_2"/>
    <property type="match status" value="1"/>
</dbReference>
<protein>
    <submittedName>
        <fullName evidence="9">Undecaprenyl-diphosphatase</fullName>
    </submittedName>
</protein>
<dbReference type="Proteomes" id="UP000277671">
    <property type="component" value="Unassembled WGS sequence"/>
</dbReference>
<organism evidence="9 10">
    <name type="scientific">Micromonospora pisi</name>
    <dbReference type="NCBI Taxonomy" id="589240"/>
    <lineage>
        <taxon>Bacteria</taxon>
        <taxon>Bacillati</taxon>
        <taxon>Actinomycetota</taxon>
        <taxon>Actinomycetes</taxon>
        <taxon>Micromonosporales</taxon>
        <taxon>Micromonosporaceae</taxon>
        <taxon>Micromonospora</taxon>
    </lineage>
</organism>
<evidence type="ECO:0000256" key="2">
    <source>
        <dbReference type="ARBA" id="ARBA00022475"/>
    </source>
</evidence>
<evidence type="ECO:0000256" key="7">
    <source>
        <dbReference type="SAM" id="Phobius"/>
    </source>
</evidence>
<dbReference type="GO" id="GO:0005886">
    <property type="term" value="C:plasma membrane"/>
    <property type="evidence" value="ECO:0007669"/>
    <property type="project" value="UniProtKB-SubCell"/>
</dbReference>
<feature type="transmembrane region" description="Helical" evidence="7">
    <location>
        <begin position="198"/>
        <end position="217"/>
    </location>
</feature>
<keyword evidence="4" id="KW-0378">Hydrolase</keyword>
<dbReference type="AlphaFoldDB" id="A0A495JFL0"/>
<evidence type="ECO:0000256" key="4">
    <source>
        <dbReference type="ARBA" id="ARBA00022801"/>
    </source>
</evidence>
<feature type="transmembrane region" description="Helical" evidence="7">
    <location>
        <begin position="170"/>
        <end position="186"/>
    </location>
</feature>
<keyword evidence="5 7" id="KW-1133">Transmembrane helix</keyword>
<feature type="transmembrane region" description="Helical" evidence="7">
    <location>
        <begin position="65"/>
        <end position="90"/>
    </location>
</feature>
<dbReference type="RefSeq" id="WP_246016930.1">
    <property type="nucleotide sequence ID" value="NZ_RBKT01000001.1"/>
</dbReference>
<keyword evidence="10" id="KW-1185">Reference proteome</keyword>
<keyword evidence="6 7" id="KW-0472">Membrane</keyword>
<feature type="transmembrane region" description="Helical" evidence="7">
    <location>
        <begin position="21"/>
        <end position="40"/>
    </location>
</feature>
<name>A0A495JFL0_9ACTN</name>
<keyword evidence="2" id="KW-1003">Cell membrane</keyword>
<evidence type="ECO:0000259" key="8">
    <source>
        <dbReference type="SMART" id="SM00014"/>
    </source>
</evidence>
<dbReference type="InterPro" id="IPR000326">
    <property type="entry name" value="PAP2/HPO"/>
</dbReference>
<reference evidence="9 10" key="1">
    <citation type="submission" date="2018-10" db="EMBL/GenBank/DDBJ databases">
        <title>Sequencing the genomes of 1000 actinobacteria strains.</title>
        <authorList>
            <person name="Klenk H.-P."/>
        </authorList>
    </citation>
    <scope>NUCLEOTIDE SEQUENCE [LARGE SCALE GENOMIC DNA]</scope>
    <source>
        <strain evidence="9 10">DSM 45175</strain>
    </source>
</reference>
<evidence type="ECO:0000256" key="6">
    <source>
        <dbReference type="ARBA" id="ARBA00023136"/>
    </source>
</evidence>
<evidence type="ECO:0000313" key="9">
    <source>
        <dbReference type="EMBL" id="RKR87673.1"/>
    </source>
</evidence>
<evidence type="ECO:0000313" key="10">
    <source>
        <dbReference type="Proteomes" id="UP000277671"/>
    </source>
</evidence>
<evidence type="ECO:0000256" key="3">
    <source>
        <dbReference type="ARBA" id="ARBA00022692"/>
    </source>
</evidence>
<feature type="domain" description="Phosphatidic acid phosphatase type 2/haloperoxidase" evidence="8">
    <location>
        <begin position="101"/>
        <end position="213"/>
    </location>
</feature>
<sequence>MSPTMISTGLRHATTRLLLPLLVLYGVMVGLGLLVTKVLYDTWPLTVEDTVNRELESERSGTLNAISLVFSTIASTPAIIAVTVIAATILALTTRRWREPAFLIAAVSAQALIFLFTTMVIDRERPAVEHMDTSPPTSSFPSGHTSAAIALYGGLAVLLALHARRTATKVAWWSLLVVVPVGVALTRMYRGMHHPSDVIGSLVNSASCLLIMARGLLDRILRRDATAPAHQPTTARV</sequence>
<dbReference type="PANTHER" id="PTHR14969">
    <property type="entry name" value="SPHINGOSINE-1-PHOSPHATE PHOSPHOHYDROLASE"/>
    <property type="match status" value="1"/>
</dbReference>
<dbReference type="EMBL" id="RBKT01000001">
    <property type="protein sequence ID" value="RKR87673.1"/>
    <property type="molecule type" value="Genomic_DNA"/>
</dbReference>
<dbReference type="SMART" id="SM00014">
    <property type="entry name" value="acidPPc"/>
    <property type="match status" value="1"/>
</dbReference>
<feature type="transmembrane region" description="Helical" evidence="7">
    <location>
        <begin position="141"/>
        <end position="163"/>
    </location>
</feature>
<gene>
    <name evidence="9" type="ORF">BDK92_1965</name>
</gene>
<feature type="transmembrane region" description="Helical" evidence="7">
    <location>
        <begin position="102"/>
        <end position="121"/>
    </location>
</feature>
<dbReference type="InterPro" id="IPR036938">
    <property type="entry name" value="PAP2/HPO_sf"/>
</dbReference>